<evidence type="ECO:0000259" key="8">
    <source>
        <dbReference type="Pfam" id="PF02770"/>
    </source>
</evidence>
<evidence type="ECO:0000256" key="4">
    <source>
        <dbReference type="ARBA" id="ARBA00022827"/>
    </source>
</evidence>
<dbReference type="InterPro" id="IPR009100">
    <property type="entry name" value="AcylCoA_DH/oxidase_NM_dom_sf"/>
</dbReference>
<evidence type="ECO:0000259" key="9">
    <source>
        <dbReference type="Pfam" id="PF02771"/>
    </source>
</evidence>
<proteinExistence type="inferred from homology"/>
<feature type="domain" description="Acyl-CoA dehydrogenase/oxidase N-terminal" evidence="9">
    <location>
        <begin position="32"/>
        <end position="118"/>
    </location>
</feature>
<dbReference type="PANTHER" id="PTHR43884">
    <property type="entry name" value="ACYL-COA DEHYDROGENASE"/>
    <property type="match status" value="1"/>
</dbReference>
<dbReference type="SUPFAM" id="SSF56645">
    <property type="entry name" value="Acyl-CoA dehydrogenase NM domain-like"/>
    <property type="match status" value="1"/>
</dbReference>
<evidence type="ECO:0000256" key="3">
    <source>
        <dbReference type="ARBA" id="ARBA00022630"/>
    </source>
</evidence>
<dbReference type="InterPro" id="IPR037069">
    <property type="entry name" value="AcylCoA_DH/ox_N_sf"/>
</dbReference>
<dbReference type="PIRSF" id="PIRSF016578">
    <property type="entry name" value="HsaA"/>
    <property type="match status" value="1"/>
</dbReference>
<dbReference type="Gene3D" id="2.40.110.10">
    <property type="entry name" value="Butyryl-CoA Dehydrogenase, subunit A, domain 2"/>
    <property type="match status" value="1"/>
</dbReference>
<feature type="domain" description="Acyl-CoA dehydrogenase/oxidase C-terminal" evidence="7">
    <location>
        <begin position="220"/>
        <end position="362"/>
    </location>
</feature>
<keyword evidence="3 6" id="KW-0285">Flavoprotein</keyword>
<gene>
    <name evidence="10" type="ORF">SK571_29575</name>
</gene>
<dbReference type="CDD" id="cd00567">
    <property type="entry name" value="ACAD"/>
    <property type="match status" value="1"/>
</dbReference>
<reference evidence="10 11" key="1">
    <citation type="submission" date="2023-11" db="EMBL/GenBank/DDBJ databases">
        <title>Lentzea sokolovensis, sp. nov., Lentzea kristufkii, sp. nov., and Lentzea miocenensis, sp. nov., rare actinobacteria from Sokolov Coal Basin, Miocene lacustrine sediment, Czech Republic.</title>
        <authorList>
            <person name="Lara A."/>
            <person name="Kotroba L."/>
            <person name="Nouioui I."/>
            <person name="Neumann-Schaal M."/>
            <person name="Mast Y."/>
            <person name="Chronakova A."/>
        </authorList>
    </citation>
    <scope>NUCLEOTIDE SEQUENCE [LARGE SCALE GENOMIC DNA]</scope>
    <source>
        <strain evidence="10 11">BCCO 10_0798</strain>
    </source>
</reference>
<dbReference type="Pfam" id="PF00441">
    <property type="entry name" value="Acyl-CoA_dh_1"/>
    <property type="match status" value="1"/>
</dbReference>
<evidence type="ECO:0000313" key="11">
    <source>
        <dbReference type="Proteomes" id="UP001271792"/>
    </source>
</evidence>
<keyword evidence="4 6" id="KW-0274">FAD</keyword>
<dbReference type="Pfam" id="PF02771">
    <property type="entry name" value="Acyl-CoA_dh_N"/>
    <property type="match status" value="1"/>
</dbReference>
<evidence type="ECO:0000256" key="6">
    <source>
        <dbReference type="RuleBase" id="RU362125"/>
    </source>
</evidence>
<comment type="cofactor">
    <cofactor evidence="1 6">
        <name>FAD</name>
        <dbReference type="ChEBI" id="CHEBI:57692"/>
    </cofactor>
</comment>
<dbReference type="PANTHER" id="PTHR43884:SF20">
    <property type="entry name" value="ACYL-COA DEHYDROGENASE FADE28"/>
    <property type="match status" value="1"/>
</dbReference>
<organism evidence="10 11">
    <name type="scientific">Lentzea kristufekii</name>
    <dbReference type="NCBI Taxonomy" id="3095430"/>
    <lineage>
        <taxon>Bacteria</taxon>
        <taxon>Bacillati</taxon>
        <taxon>Actinomycetota</taxon>
        <taxon>Actinomycetes</taxon>
        <taxon>Pseudonocardiales</taxon>
        <taxon>Pseudonocardiaceae</taxon>
        <taxon>Lentzea</taxon>
    </lineage>
</organism>
<keyword evidence="5 6" id="KW-0560">Oxidoreductase</keyword>
<dbReference type="Gene3D" id="1.10.540.10">
    <property type="entry name" value="Acyl-CoA dehydrogenase/oxidase, N-terminal domain"/>
    <property type="match status" value="1"/>
</dbReference>
<dbReference type="EC" id="1.-.-.-" evidence="10"/>
<comment type="caution">
    <text evidence="10">The sequence shown here is derived from an EMBL/GenBank/DDBJ whole genome shotgun (WGS) entry which is preliminary data.</text>
</comment>
<sequence>MRTEVDVAELVEQRWGALLAQISRATDHRQLAGEAVPREFFAMAGATGLIGYAFPQDIGGGGADLRTWGAVMEELARVCAEPAFPIVMSMGTGVASVLQDCGRPDLVEHYVKPIVRGDRTATLAFSEDADPFSMRTELRRVGDGYVLSGAKDFITGATTADVFLTYGRDEAGRVVGCLVHCDDDGVEVLPASGLGFRTSGMGRLVLRDVPVSADRVIGADGLAHAQRYLNHRRLILTCLVTGMMRALLARCVTRLRTTVRHGGPVTELPNVQAAIGRMHIAVETTRSVVASTLARVADGAVDPVFDIGISAAKHFATEQAVMLATQAFRVLGGHAYYGDPRYGIFLQDCVALLCAAGTQELIEVNIGALVTAGLVEPAEKSEVLT</sequence>
<dbReference type="InterPro" id="IPR009075">
    <property type="entry name" value="AcylCo_DH/oxidase_C"/>
</dbReference>
<dbReference type="EMBL" id="JAXAVV010000016">
    <property type="protein sequence ID" value="MDX8053542.1"/>
    <property type="molecule type" value="Genomic_DNA"/>
</dbReference>
<evidence type="ECO:0000313" key="10">
    <source>
        <dbReference type="EMBL" id="MDX8053542.1"/>
    </source>
</evidence>
<dbReference type="Gene3D" id="1.20.140.10">
    <property type="entry name" value="Butyryl-CoA Dehydrogenase, subunit A, domain 3"/>
    <property type="match status" value="1"/>
</dbReference>
<dbReference type="GO" id="GO:0016491">
    <property type="term" value="F:oxidoreductase activity"/>
    <property type="evidence" value="ECO:0007669"/>
    <property type="project" value="UniProtKB-KW"/>
</dbReference>
<feature type="domain" description="Acyl-CoA oxidase/dehydrogenase middle" evidence="8">
    <location>
        <begin position="130"/>
        <end position="209"/>
    </location>
</feature>
<accession>A0ABU4TYZ3</accession>
<evidence type="ECO:0000256" key="1">
    <source>
        <dbReference type="ARBA" id="ARBA00001974"/>
    </source>
</evidence>
<dbReference type="InterPro" id="IPR013786">
    <property type="entry name" value="AcylCoA_DH/ox_N"/>
</dbReference>
<evidence type="ECO:0000256" key="2">
    <source>
        <dbReference type="ARBA" id="ARBA00009347"/>
    </source>
</evidence>
<dbReference type="Pfam" id="PF02770">
    <property type="entry name" value="Acyl-CoA_dh_M"/>
    <property type="match status" value="1"/>
</dbReference>
<dbReference type="InterPro" id="IPR006091">
    <property type="entry name" value="Acyl-CoA_Oxase/DH_mid-dom"/>
</dbReference>
<dbReference type="Proteomes" id="UP001271792">
    <property type="component" value="Unassembled WGS sequence"/>
</dbReference>
<keyword evidence="11" id="KW-1185">Reference proteome</keyword>
<dbReference type="InterPro" id="IPR036250">
    <property type="entry name" value="AcylCo_DH-like_C"/>
</dbReference>
<protein>
    <submittedName>
        <fullName evidence="10">Acyl-CoA dehydrogenase family protein</fullName>
        <ecNumber evidence="10">1.-.-.-</ecNumber>
    </submittedName>
</protein>
<evidence type="ECO:0000256" key="5">
    <source>
        <dbReference type="ARBA" id="ARBA00023002"/>
    </source>
</evidence>
<dbReference type="RefSeq" id="WP_319987357.1">
    <property type="nucleotide sequence ID" value="NZ_JAXAVV010000016.1"/>
</dbReference>
<dbReference type="SUPFAM" id="SSF47203">
    <property type="entry name" value="Acyl-CoA dehydrogenase C-terminal domain-like"/>
    <property type="match status" value="1"/>
</dbReference>
<comment type="similarity">
    <text evidence="2 6">Belongs to the acyl-CoA dehydrogenase family.</text>
</comment>
<dbReference type="InterPro" id="IPR046373">
    <property type="entry name" value="Acyl-CoA_Oxase/DH_mid-dom_sf"/>
</dbReference>
<name>A0ABU4TYZ3_9PSEU</name>
<evidence type="ECO:0000259" key="7">
    <source>
        <dbReference type="Pfam" id="PF00441"/>
    </source>
</evidence>